<dbReference type="GO" id="GO:0005634">
    <property type="term" value="C:nucleus"/>
    <property type="evidence" value="ECO:0007669"/>
    <property type="project" value="UniProtKB-SubCell"/>
</dbReference>
<dbReference type="Gene3D" id="1.10.10.60">
    <property type="entry name" value="Homeodomain-like"/>
    <property type="match status" value="1"/>
</dbReference>
<feature type="region of interest" description="Disordered" evidence="8">
    <location>
        <begin position="268"/>
        <end position="294"/>
    </location>
</feature>
<dbReference type="PANTHER" id="PTHR24329">
    <property type="entry name" value="HOMEOBOX PROTEIN ARISTALESS"/>
    <property type="match status" value="1"/>
</dbReference>
<sequence>MVSQPSTITTSSSSHRPPFLISSIMGIRESPTGDLMLQRPPHGGYTIKEENAPLDMSSMSSVSSLPPPPPQMKMKTSDGHMVDENGLIIEGGSDSGDEDDTGSTDAGINPSTRRKQRRYRTTFSSFQLEELERAFSRTHYPDVFTREEMAMKIGLTEARIQVWFQNRRAKWRKQEKVGPNGHPFAPYNTPVVSGVPLGLPPTHINTGHQGQLMNNPFANPLGYMAAAAAVANGRKPFEGPGSPLLPSPGAPRIHPFAAAAAAAAAGLQNHLPPSGGGSSPPPSGPSANPQFLPPGLHPALAASIVASSQPSFQSVLASLSAYKPKSMTSSAGSSPSLLETYTSDYTAALLRLQEEQQSNNSSRGDITAPISPLSAGLAESPPSAATIGTHTPSSDAESIVGGGNPIEALRSDSLNKLRMKAREHEIKLELMKKTDS</sequence>
<name>A0A0K2VGC4_LEPSM</name>
<feature type="domain" description="Homeobox" evidence="9">
    <location>
        <begin position="114"/>
        <end position="174"/>
    </location>
</feature>
<evidence type="ECO:0000256" key="8">
    <source>
        <dbReference type="SAM" id="MobiDB-lite"/>
    </source>
</evidence>
<dbReference type="PROSITE" id="PS50803">
    <property type="entry name" value="OAR"/>
    <property type="match status" value="1"/>
</dbReference>
<dbReference type="InterPro" id="IPR017970">
    <property type="entry name" value="Homeobox_CS"/>
</dbReference>
<reference evidence="11" key="1">
    <citation type="submission" date="2014-05" db="EMBL/GenBank/DDBJ databases">
        <authorList>
            <person name="Chronopoulou M."/>
        </authorList>
    </citation>
    <scope>NUCLEOTIDE SEQUENCE</scope>
    <source>
        <tissue evidence="11">Whole organism</tissue>
    </source>
</reference>
<evidence type="ECO:0000256" key="7">
    <source>
        <dbReference type="RuleBase" id="RU000682"/>
    </source>
</evidence>
<evidence type="ECO:0000256" key="3">
    <source>
        <dbReference type="ARBA" id="ARBA00023125"/>
    </source>
</evidence>
<dbReference type="OrthoDB" id="6159439at2759"/>
<feature type="DNA-binding region" description="Homeobox" evidence="6">
    <location>
        <begin position="116"/>
        <end position="175"/>
    </location>
</feature>
<dbReference type="PANTHER" id="PTHR24329:SF543">
    <property type="entry name" value="FI01017P-RELATED"/>
    <property type="match status" value="1"/>
</dbReference>
<feature type="region of interest" description="Disordered" evidence="8">
    <location>
        <begin position="56"/>
        <end position="117"/>
    </location>
</feature>
<dbReference type="EMBL" id="HACA01031891">
    <property type="protein sequence ID" value="CDW49252.1"/>
    <property type="molecule type" value="Transcribed_RNA"/>
</dbReference>
<keyword evidence="3 6" id="KW-0238">DNA-binding</keyword>
<evidence type="ECO:0000256" key="5">
    <source>
        <dbReference type="ARBA" id="ARBA00023242"/>
    </source>
</evidence>
<dbReference type="PRINTS" id="PR00031">
    <property type="entry name" value="HTHREPRESSR"/>
</dbReference>
<dbReference type="InterPro" id="IPR000047">
    <property type="entry name" value="HTH_motif"/>
</dbReference>
<organism evidence="11">
    <name type="scientific">Lepeophtheirus salmonis</name>
    <name type="common">Salmon louse</name>
    <name type="synonym">Caligus salmonis</name>
    <dbReference type="NCBI Taxonomy" id="72036"/>
    <lineage>
        <taxon>Eukaryota</taxon>
        <taxon>Metazoa</taxon>
        <taxon>Ecdysozoa</taxon>
        <taxon>Arthropoda</taxon>
        <taxon>Crustacea</taxon>
        <taxon>Multicrustacea</taxon>
        <taxon>Hexanauplia</taxon>
        <taxon>Copepoda</taxon>
        <taxon>Siphonostomatoida</taxon>
        <taxon>Caligidae</taxon>
        <taxon>Lepeophtheirus</taxon>
    </lineage>
</organism>
<evidence type="ECO:0000313" key="11">
    <source>
        <dbReference type="EMBL" id="CDW49252.1"/>
    </source>
</evidence>
<evidence type="ECO:0000256" key="1">
    <source>
        <dbReference type="ARBA" id="ARBA00004123"/>
    </source>
</evidence>
<dbReference type="InterPro" id="IPR009057">
    <property type="entry name" value="Homeodomain-like_sf"/>
</dbReference>
<evidence type="ECO:0000259" key="9">
    <source>
        <dbReference type="PROSITE" id="PS50071"/>
    </source>
</evidence>
<dbReference type="FunFam" id="1.10.10.60:FF:000102">
    <property type="entry name" value="Aristaless related homeobox"/>
    <property type="match status" value="1"/>
</dbReference>
<evidence type="ECO:0000256" key="6">
    <source>
        <dbReference type="PROSITE-ProRule" id="PRU00108"/>
    </source>
</evidence>
<dbReference type="SMART" id="SM00389">
    <property type="entry name" value="HOX"/>
    <property type="match status" value="1"/>
</dbReference>
<feature type="domain" description="OAR" evidence="10">
    <location>
        <begin position="412"/>
        <end position="425"/>
    </location>
</feature>
<comment type="subcellular location">
    <subcellularLocation>
        <location evidence="1 6 7">Nucleus</location>
    </subcellularLocation>
</comment>
<keyword evidence="2" id="KW-0217">Developmental protein</keyword>
<evidence type="ECO:0000259" key="10">
    <source>
        <dbReference type="PROSITE" id="PS50803"/>
    </source>
</evidence>
<dbReference type="SUPFAM" id="SSF46689">
    <property type="entry name" value="Homeodomain-like"/>
    <property type="match status" value="1"/>
</dbReference>
<dbReference type="PROSITE" id="PS00027">
    <property type="entry name" value="HOMEOBOX_1"/>
    <property type="match status" value="1"/>
</dbReference>
<dbReference type="CDD" id="cd00086">
    <property type="entry name" value="homeodomain"/>
    <property type="match status" value="1"/>
</dbReference>
<dbReference type="InterPro" id="IPR003654">
    <property type="entry name" value="OAR_dom"/>
</dbReference>
<feature type="compositionally biased region" description="Polar residues" evidence="8">
    <location>
        <begin position="355"/>
        <end position="364"/>
    </location>
</feature>
<protein>
    <submittedName>
        <fullName evidence="11">Homeobox protein aristalesslike [Musca domestica]</fullName>
    </submittedName>
</protein>
<dbReference type="InterPro" id="IPR001356">
    <property type="entry name" value="HD"/>
</dbReference>
<evidence type="ECO:0000256" key="4">
    <source>
        <dbReference type="ARBA" id="ARBA00023155"/>
    </source>
</evidence>
<feature type="compositionally biased region" description="Polar residues" evidence="8">
    <location>
        <begin position="386"/>
        <end position="396"/>
    </location>
</feature>
<dbReference type="GO" id="GO:0000981">
    <property type="term" value="F:DNA-binding transcription factor activity, RNA polymerase II-specific"/>
    <property type="evidence" value="ECO:0007669"/>
    <property type="project" value="InterPro"/>
</dbReference>
<accession>A0A0K2VGC4</accession>
<dbReference type="AlphaFoldDB" id="A0A0K2VGC4"/>
<feature type="region of interest" description="Disordered" evidence="8">
    <location>
        <begin position="355"/>
        <end position="404"/>
    </location>
</feature>
<evidence type="ECO:0000256" key="2">
    <source>
        <dbReference type="ARBA" id="ARBA00022473"/>
    </source>
</evidence>
<dbReference type="Pfam" id="PF00046">
    <property type="entry name" value="Homeodomain"/>
    <property type="match status" value="1"/>
</dbReference>
<proteinExistence type="predicted"/>
<keyword evidence="5 6" id="KW-0539">Nucleus</keyword>
<dbReference type="PROSITE" id="PS50071">
    <property type="entry name" value="HOMEOBOX_2"/>
    <property type="match status" value="1"/>
</dbReference>
<dbReference type="InterPro" id="IPR050649">
    <property type="entry name" value="Paired_Homeobox_TFs"/>
</dbReference>
<dbReference type="GO" id="GO:0000977">
    <property type="term" value="F:RNA polymerase II transcription regulatory region sequence-specific DNA binding"/>
    <property type="evidence" value="ECO:0007669"/>
    <property type="project" value="TreeGrafter"/>
</dbReference>
<keyword evidence="4 6" id="KW-0371">Homeobox</keyword>